<dbReference type="InterPro" id="IPR020287">
    <property type="entry name" value="Tail_sheath_C"/>
</dbReference>
<comment type="similarity">
    <text evidence="1">Belongs to the myoviridae tail sheath protein family.</text>
</comment>
<protein>
    <submittedName>
        <fullName evidence="4">Phage tail sheath protein</fullName>
    </submittedName>
</protein>
<feature type="domain" description="Tail sheath protein subtilisin-like" evidence="2">
    <location>
        <begin position="83"/>
        <end position="226"/>
    </location>
</feature>
<name>A0A6N3E0X3_9FIRM</name>
<evidence type="ECO:0000259" key="2">
    <source>
        <dbReference type="Pfam" id="PF04984"/>
    </source>
</evidence>
<dbReference type="InterPro" id="IPR035089">
    <property type="entry name" value="Phage_sheath_subtilisin"/>
</dbReference>
<evidence type="ECO:0000256" key="1">
    <source>
        <dbReference type="ARBA" id="ARBA00008005"/>
    </source>
</evidence>
<dbReference type="Pfam" id="PF04984">
    <property type="entry name" value="Phage_sheath_1"/>
    <property type="match status" value="1"/>
</dbReference>
<reference evidence="4" key="1">
    <citation type="submission" date="2019-11" db="EMBL/GenBank/DDBJ databases">
        <authorList>
            <person name="Feng L."/>
        </authorList>
    </citation>
    <scope>NUCLEOTIDE SEQUENCE</scope>
    <source>
        <strain evidence="4">VrattiLFYP33</strain>
    </source>
</reference>
<dbReference type="GeneID" id="89605103"/>
<dbReference type="AlphaFoldDB" id="A0A6N3E0X3"/>
<accession>A0A6N3E0X3</accession>
<sequence>MKMPSINVVFKEKGISAIERSERGIVLMILKEETLPSETEVNLYTADDIPKELSDSNREQLELALRGYVNSPKKVIAEIISSEAEDYTDILKVIENKRFDYLVIPDIGTSHIDTIATWVKGMRTNKDKMIKAVLPDCTADTEGVINFVNKTIRTKSRTYTTAQYCGRIAGIIAGTPMTISCTYAPLPEVIGCDVWTKEEMDTMAGAGKLFFFFDGEKVKLARGINSLVTTVQDKGTSFQKIKLVDLMDMMHDDIRTTAQDHYLGKYANSYANRCLLVTAIQGYLDQLAQEGLLEQDQNTAYIDVESTKIWLESNGKYTKAELADMSDMDIKLANIGSNVFIAVKASLLDAMEDVTITINI</sequence>
<proteinExistence type="inferred from homology"/>
<organism evidence="4">
    <name type="scientific">Veillonella ratti</name>
    <dbReference type="NCBI Taxonomy" id="103892"/>
    <lineage>
        <taxon>Bacteria</taxon>
        <taxon>Bacillati</taxon>
        <taxon>Bacillota</taxon>
        <taxon>Negativicutes</taxon>
        <taxon>Veillonellales</taxon>
        <taxon>Veillonellaceae</taxon>
        <taxon>Veillonella</taxon>
    </lineage>
</organism>
<dbReference type="Pfam" id="PF17482">
    <property type="entry name" value="Phage_sheath_1C"/>
    <property type="match status" value="1"/>
</dbReference>
<gene>
    <name evidence="4" type="ORF">VRLFYP33_01764</name>
</gene>
<dbReference type="Gene3D" id="3.40.50.11790">
    <property type="match status" value="1"/>
</dbReference>
<feature type="domain" description="Tail sheath protein C-terminal" evidence="3">
    <location>
        <begin position="233"/>
        <end position="360"/>
    </location>
</feature>
<evidence type="ECO:0000259" key="3">
    <source>
        <dbReference type="Pfam" id="PF17482"/>
    </source>
</evidence>
<dbReference type="RefSeq" id="WP_009014542.1">
    <property type="nucleotide sequence ID" value="NZ_CACRUX010000063.1"/>
</dbReference>
<dbReference type="EMBL" id="CACRUX010000063">
    <property type="protein sequence ID" value="VYU33358.1"/>
    <property type="molecule type" value="Genomic_DNA"/>
</dbReference>
<evidence type="ECO:0000313" key="4">
    <source>
        <dbReference type="EMBL" id="VYU33358.1"/>
    </source>
</evidence>
<dbReference type="Gene3D" id="3.30.1370.220">
    <property type="match status" value="1"/>
</dbReference>